<protein>
    <submittedName>
        <fullName evidence="1">Uncharacterized protein</fullName>
    </submittedName>
</protein>
<gene>
    <name evidence="1" type="ORF">CJD36_004940</name>
</gene>
<sequence>MYFVSADSYGQSMFRAYNRYMRASSKGKKLYQRDYLGYGKAFMAIDVKQHYTDIRYVDPDPNTNYSTNGKSTDTFIHTKYSAASAISYTEGTFFPLQKVGREGLIALDVSATVNLIQYNIGAIDYSSTTGIVEEGITEQFYFPIGLVYKYGGEVNLNKKSKFLFTMGCGFAPYVSGSKIIAFSSLMAGSRKYVMAEFGVFGGIAWKLRTTVYFGNIVLVDNRYADIFDATSGHSDGYGNLDIKVTGGTTATVSLLINPFSWDWKGKGDNYSSFNKSKY</sequence>
<dbReference type="Proteomes" id="UP000239872">
    <property type="component" value="Unassembled WGS sequence"/>
</dbReference>
<dbReference type="EMBL" id="PPSL01000001">
    <property type="protein sequence ID" value="PQJ13093.1"/>
    <property type="molecule type" value="Genomic_DNA"/>
</dbReference>
<evidence type="ECO:0000313" key="2">
    <source>
        <dbReference type="Proteomes" id="UP000239872"/>
    </source>
</evidence>
<reference evidence="1 2" key="1">
    <citation type="submission" date="2018-01" db="EMBL/GenBank/DDBJ databases">
        <title>A novel member of the phylum Bacteroidetes isolated from glacier ice.</title>
        <authorList>
            <person name="Liu Q."/>
            <person name="Xin Y.-H."/>
        </authorList>
    </citation>
    <scope>NUCLEOTIDE SEQUENCE [LARGE SCALE GENOMIC DNA]</scope>
    <source>
        <strain evidence="1 2">RB1R16</strain>
    </source>
</reference>
<keyword evidence="2" id="KW-1185">Reference proteome</keyword>
<accession>A0A2S7T1K0</accession>
<proteinExistence type="predicted"/>
<dbReference type="AlphaFoldDB" id="A0A2S7T1K0"/>
<organism evidence="1 2">
    <name type="scientific">Flavipsychrobacter stenotrophus</name>
    <dbReference type="NCBI Taxonomy" id="2077091"/>
    <lineage>
        <taxon>Bacteria</taxon>
        <taxon>Pseudomonadati</taxon>
        <taxon>Bacteroidota</taxon>
        <taxon>Chitinophagia</taxon>
        <taxon>Chitinophagales</taxon>
        <taxon>Chitinophagaceae</taxon>
        <taxon>Flavipsychrobacter</taxon>
    </lineage>
</organism>
<name>A0A2S7T1K0_9BACT</name>
<evidence type="ECO:0000313" key="1">
    <source>
        <dbReference type="EMBL" id="PQJ13093.1"/>
    </source>
</evidence>
<comment type="caution">
    <text evidence="1">The sequence shown here is derived from an EMBL/GenBank/DDBJ whole genome shotgun (WGS) entry which is preliminary data.</text>
</comment>